<dbReference type="Pfam" id="PF11346">
    <property type="entry name" value="DUF3149"/>
    <property type="match status" value="1"/>
</dbReference>
<feature type="transmembrane region" description="Helical" evidence="1">
    <location>
        <begin position="12"/>
        <end position="34"/>
    </location>
</feature>
<dbReference type="RefSeq" id="WP_317701814.1">
    <property type="nucleotide sequence ID" value="NZ_CP136921.1"/>
</dbReference>
<reference evidence="2 3" key="1">
    <citation type="submission" date="2023-03" db="EMBL/GenBank/DDBJ databases">
        <title>Diaphorobacter basophil sp. nov., isolated from a sewage-treatment plant.</title>
        <authorList>
            <person name="Yang K."/>
        </authorList>
    </citation>
    <scope>NUCLEOTIDE SEQUENCE [LARGE SCALE GENOMIC DNA]</scope>
    <source>
        <strain evidence="2 3">Y-1</strain>
    </source>
</reference>
<keyword evidence="1" id="KW-0812">Transmembrane</keyword>
<keyword evidence="1" id="KW-0472">Membrane</keyword>
<accession>A0ABZ0J2U5</accession>
<keyword evidence="3" id="KW-1185">Reference proteome</keyword>
<dbReference type="Proteomes" id="UP001303211">
    <property type="component" value="Chromosome"/>
</dbReference>
<dbReference type="EMBL" id="CP136921">
    <property type="protein sequence ID" value="WOO32353.1"/>
    <property type="molecule type" value="Genomic_DNA"/>
</dbReference>
<evidence type="ECO:0000313" key="2">
    <source>
        <dbReference type="EMBL" id="WOO32353.1"/>
    </source>
</evidence>
<evidence type="ECO:0000313" key="3">
    <source>
        <dbReference type="Proteomes" id="UP001303211"/>
    </source>
</evidence>
<organism evidence="2 3">
    <name type="scientific">Diaphorobacter limosus</name>
    <dbReference type="NCBI Taxonomy" id="3036128"/>
    <lineage>
        <taxon>Bacteria</taxon>
        <taxon>Pseudomonadati</taxon>
        <taxon>Pseudomonadota</taxon>
        <taxon>Betaproteobacteria</taxon>
        <taxon>Burkholderiales</taxon>
        <taxon>Comamonadaceae</taxon>
        <taxon>Diaphorobacter</taxon>
    </lineage>
</organism>
<evidence type="ECO:0000256" key="1">
    <source>
        <dbReference type="SAM" id="Phobius"/>
    </source>
</evidence>
<dbReference type="InterPro" id="IPR021494">
    <property type="entry name" value="DUF3149"/>
</dbReference>
<proteinExistence type="predicted"/>
<gene>
    <name evidence="2" type="ORF">P4826_18535</name>
</gene>
<protein>
    <submittedName>
        <fullName evidence="2">DUF3149 domain-containing protein</fullName>
    </submittedName>
</protein>
<keyword evidence="1" id="KW-1133">Transmembrane helix</keyword>
<name>A0ABZ0J2U5_9BURK</name>
<sequence>MQLLKQLFTTEVGLFSAVGIGFMLCMLVFFVWLFTRNDAPPADQKQP</sequence>